<evidence type="ECO:0000256" key="1">
    <source>
        <dbReference type="SAM" id="Phobius"/>
    </source>
</evidence>
<feature type="transmembrane region" description="Helical" evidence="1">
    <location>
        <begin position="422"/>
        <end position="440"/>
    </location>
</feature>
<reference evidence="2" key="1">
    <citation type="journal article" date="2021" name="PeerJ">
        <title>Extensive microbial diversity within the chicken gut microbiome revealed by metagenomics and culture.</title>
        <authorList>
            <person name="Gilroy R."/>
            <person name="Ravi A."/>
            <person name="Getino M."/>
            <person name="Pursley I."/>
            <person name="Horton D.L."/>
            <person name="Alikhan N.F."/>
            <person name="Baker D."/>
            <person name="Gharbi K."/>
            <person name="Hall N."/>
            <person name="Watson M."/>
            <person name="Adriaenssens E.M."/>
            <person name="Foster-Nyarko E."/>
            <person name="Jarju S."/>
            <person name="Secka A."/>
            <person name="Antonio M."/>
            <person name="Oren A."/>
            <person name="Chaudhuri R.R."/>
            <person name="La Ragione R."/>
            <person name="Hildebrand F."/>
            <person name="Pallen M.J."/>
        </authorList>
    </citation>
    <scope>NUCLEOTIDE SEQUENCE</scope>
    <source>
        <strain evidence="2">3436</strain>
    </source>
</reference>
<protein>
    <submittedName>
        <fullName evidence="2">Exopolysaccharide Pel transporter PelG</fullName>
    </submittedName>
</protein>
<dbReference type="Pfam" id="PF16933">
    <property type="entry name" value="PelG"/>
    <property type="match status" value="1"/>
</dbReference>
<feature type="transmembrane region" description="Helical" evidence="1">
    <location>
        <begin position="162"/>
        <end position="186"/>
    </location>
</feature>
<feature type="transmembrane region" description="Helical" evidence="1">
    <location>
        <begin position="339"/>
        <end position="356"/>
    </location>
</feature>
<comment type="caution">
    <text evidence="2">The sequence shown here is derived from an EMBL/GenBank/DDBJ whole genome shotgun (WGS) entry which is preliminary data.</text>
</comment>
<sequence>MAGVGFALKKVFRGGDSVLGALRGYSLTAVVTEGPMVLMIVLLLTLRALMARDGAVYRTREEFLFLMTYVMIFSLILSNTVLLFVNRFISDCIYQERLQDVLPAFFGVVFFLLAAGAPAALLYLLTLPVDWAVRGAVLTLFCVLLILWIQIAFLSAIKRYEYVLLGFVAGVAGALGLAALLLGLGVAPLPGALWGAALGFTLMLFLYMAQLLAHYPPGRWDLLVFFPALERYRVLVATGLCLALGLYTHNFVFWASAYRDKIYPTGVFCTRYDVPCFFATLTILPMLVQFVVGLETRFEVKNRAYFDAVLYGGRLEEIRAAKQELCTVLYTELAHMMEVQLIVTVAAVTFVGNFLQTVGLDERMAGTYRLLCCGYCLYGFVKCGTVILLYFDDRRGALRASALFLGLSTALSLATLPLDSGWWGIGFLLAGAATALYLMLRIRRYLNELEYHVFCEQPLFAQPQQGVLSRIQERFAGAERESAQRRTLREEDDQ</sequence>
<name>A0A9D2F105_9FIRM</name>
<feature type="transmembrane region" description="Helical" evidence="1">
    <location>
        <begin position="131"/>
        <end position="155"/>
    </location>
</feature>
<feature type="transmembrane region" description="Helical" evidence="1">
    <location>
        <begin position="101"/>
        <end position="125"/>
    </location>
</feature>
<keyword evidence="1" id="KW-0472">Membrane</keyword>
<proteinExistence type="predicted"/>
<gene>
    <name evidence="2" type="primary">pelG</name>
    <name evidence="2" type="ORF">H9810_02130</name>
</gene>
<feature type="transmembrane region" description="Helical" evidence="1">
    <location>
        <begin position="66"/>
        <end position="89"/>
    </location>
</feature>
<feature type="transmembrane region" description="Helical" evidence="1">
    <location>
        <begin position="277"/>
        <end position="294"/>
    </location>
</feature>
<evidence type="ECO:0000313" key="2">
    <source>
        <dbReference type="EMBL" id="HIZ47504.1"/>
    </source>
</evidence>
<accession>A0A9D2F105</accession>
<keyword evidence="1" id="KW-0812">Transmembrane</keyword>
<feature type="transmembrane region" description="Helical" evidence="1">
    <location>
        <begin position="368"/>
        <end position="391"/>
    </location>
</feature>
<feature type="transmembrane region" description="Helical" evidence="1">
    <location>
        <begin position="192"/>
        <end position="213"/>
    </location>
</feature>
<dbReference type="Proteomes" id="UP000824031">
    <property type="component" value="Unassembled WGS sequence"/>
</dbReference>
<feature type="transmembrane region" description="Helical" evidence="1">
    <location>
        <begin position="21"/>
        <end position="46"/>
    </location>
</feature>
<dbReference type="EMBL" id="DXBO01000027">
    <property type="protein sequence ID" value="HIZ47504.1"/>
    <property type="molecule type" value="Genomic_DNA"/>
</dbReference>
<reference evidence="2" key="2">
    <citation type="submission" date="2021-04" db="EMBL/GenBank/DDBJ databases">
        <authorList>
            <person name="Gilroy R."/>
        </authorList>
    </citation>
    <scope>NUCLEOTIDE SEQUENCE</scope>
    <source>
        <strain evidence="2">3436</strain>
    </source>
</reference>
<dbReference type="AlphaFoldDB" id="A0A9D2F105"/>
<feature type="transmembrane region" description="Helical" evidence="1">
    <location>
        <begin position="234"/>
        <end position="257"/>
    </location>
</feature>
<keyword evidence="1" id="KW-1133">Transmembrane helix</keyword>
<evidence type="ECO:0000313" key="3">
    <source>
        <dbReference type="Proteomes" id="UP000824031"/>
    </source>
</evidence>
<organism evidence="2 3">
    <name type="scientific">Candidatus Gemmiger excrementavium</name>
    <dbReference type="NCBI Taxonomy" id="2838608"/>
    <lineage>
        <taxon>Bacteria</taxon>
        <taxon>Bacillati</taxon>
        <taxon>Bacillota</taxon>
        <taxon>Clostridia</taxon>
        <taxon>Eubacteriales</taxon>
        <taxon>Gemmiger</taxon>
    </lineage>
</organism>
<dbReference type="InterPro" id="IPR031617">
    <property type="entry name" value="PelG"/>
</dbReference>